<name>A0A1M3KV93_9BACT</name>
<gene>
    <name evidence="2" type="ORF">BGO89_13300</name>
</gene>
<evidence type="ECO:0000256" key="1">
    <source>
        <dbReference type="SAM" id="MobiDB-lite"/>
    </source>
</evidence>
<dbReference type="Proteomes" id="UP000184233">
    <property type="component" value="Unassembled WGS sequence"/>
</dbReference>
<evidence type="ECO:0000313" key="3">
    <source>
        <dbReference type="Proteomes" id="UP000184233"/>
    </source>
</evidence>
<accession>A0A1M3KV93</accession>
<reference evidence="2 3" key="1">
    <citation type="submission" date="2016-09" db="EMBL/GenBank/DDBJ databases">
        <title>Genome-resolved meta-omics ties microbial dynamics to process performance in biotechnology for thiocyanate degradation.</title>
        <authorList>
            <person name="Kantor R.S."/>
            <person name="Huddy R.J."/>
            <person name="Iyer R."/>
            <person name="Thomas B.C."/>
            <person name="Brown C.T."/>
            <person name="Anantharaman K."/>
            <person name="Tringe S."/>
            <person name="Hettich R.L."/>
            <person name="Harrison S.T."/>
            <person name="Banfield J.F."/>
        </authorList>
    </citation>
    <scope>NUCLEOTIDE SEQUENCE [LARGE SCALE GENOMIC DNA]</scope>
    <source>
        <strain evidence="2">59-99</strain>
    </source>
</reference>
<organism evidence="2 3">
    <name type="scientific">Candidatus Kapaibacterium thiocyanatum</name>
    <dbReference type="NCBI Taxonomy" id="1895771"/>
    <lineage>
        <taxon>Bacteria</taxon>
        <taxon>Pseudomonadati</taxon>
        <taxon>Candidatus Kapaibacteriota</taxon>
        <taxon>Candidatus Kapaibacteriia</taxon>
        <taxon>Candidatus Kapaibacteriales</taxon>
        <taxon>Candidatus Kapaibacteriaceae</taxon>
        <taxon>Candidatus Kapaibacterium</taxon>
    </lineage>
</organism>
<dbReference type="STRING" id="1895771.BGO89_13300"/>
<comment type="caution">
    <text evidence="2">The sequence shown here is derived from an EMBL/GenBank/DDBJ whole genome shotgun (WGS) entry which is preliminary data.</text>
</comment>
<sequence>MNLHDDFRTYGRLAREERDSLTPPNPAFDTGPSRRRSPSGTRGPSWWQYAAAATVAIAAFFGGRLSTGRAPVPPAIVTRIDTVVLDAPIRGTTDTATRIPAVNRPAASVRGNRTGVRRSVADHVPNRFVGMANLAVMAQTGSGSIPSTGSGLRRFTTSLP</sequence>
<evidence type="ECO:0000313" key="2">
    <source>
        <dbReference type="EMBL" id="OJX56307.1"/>
    </source>
</evidence>
<protein>
    <submittedName>
        <fullName evidence="2">Uncharacterized protein</fullName>
    </submittedName>
</protein>
<feature type="region of interest" description="Disordered" evidence="1">
    <location>
        <begin position="13"/>
        <end position="43"/>
    </location>
</feature>
<proteinExistence type="predicted"/>
<dbReference type="EMBL" id="MKVH01000025">
    <property type="protein sequence ID" value="OJX56307.1"/>
    <property type="molecule type" value="Genomic_DNA"/>
</dbReference>
<dbReference type="AlphaFoldDB" id="A0A1M3KV93"/>